<sequence length="436" mass="46380">MRKPGLIPLMVSIFTVDLGTSMTAVALPLLLIRDYGTTLAAGLTLAIRLLPSMAAGPIVGRLLARRDPRHVALLSSLLSALFAALIPVCGALWQIQILTLGIGLTVMLAGPARLVLRPAVVSEGDERRGNGLLMAAQRVSTLSGPPLVGVIIAIGWPLWVAFLLEAATSLVAAVMMLRVPPLPPAAGEESGPTGAKDRKALRTAYVTSTRALLRVVSADAFIRGATLTSFSYLLAVTLGRMMLVVMGARHYSDISGFYGWMLAAMGVGGLCGSLLIGRFKRSSTGTLYVAVMLIEAVGWLSLPWLPNFPAAMAAMVTIGIMESAGYVLYYAEVQIRIPRTVMGYYYAALIPVGDACMFLGSAFGAWLAGTSVPAAAMIVASVMGIPMLLTARWYFAPPGDISEMYRCATARSSQREGKSMRHEGKLDHLHDDRLDT</sequence>
<evidence type="ECO:0000313" key="9">
    <source>
        <dbReference type="Proteomes" id="UP001501371"/>
    </source>
</evidence>
<dbReference type="PANTHER" id="PTHR23513">
    <property type="entry name" value="INTEGRAL MEMBRANE EFFLUX PROTEIN-RELATED"/>
    <property type="match status" value="1"/>
</dbReference>
<proteinExistence type="predicted"/>
<evidence type="ECO:0000256" key="4">
    <source>
        <dbReference type="ARBA" id="ARBA00022989"/>
    </source>
</evidence>
<feature type="transmembrane region" description="Helical" evidence="7">
    <location>
        <begin position="147"/>
        <end position="174"/>
    </location>
</feature>
<evidence type="ECO:0000256" key="1">
    <source>
        <dbReference type="ARBA" id="ARBA00004651"/>
    </source>
</evidence>
<organism evidence="8 9">
    <name type="scientific">Streptomyces hebeiensis</name>
    <dbReference type="NCBI Taxonomy" id="229486"/>
    <lineage>
        <taxon>Bacteria</taxon>
        <taxon>Bacillati</taxon>
        <taxon>Actinomycetota</taxon>
        <taxon>Actinomycetes</taxon>
        <taxon>Kitasatosporales</taxon>
        <taxon>Streptomycetaceae</taxon>
        <taxon>Streptomyces</taxon>
    </lineage>
</organism>
<dbReference type="SUPFAM" id="SSF103473">
    <property type="entry name" value="MFS general substrate transporter"/>
    <property type="match status" value="1"/>
</dbReference>
<reference evidence="8 9" key="1">
    <citation type="journal article" date="2019" name="Int. J. Syst. Evol. Microbiol.">
        <title>The Global Catalogue of Microorganisms (GCM) 10K type strain sequencing project: providing services to taxonomists for standard genome sequencing and annotation.</title>
        <authorList>
            <consortium name="The Broad Institute Genomics Platform"/>
            <consortium name="The Broad Institute Genome Sequencing Center for Infectious Disease"/>
            <person name="Wu L."/>
            <person name="Ma J."/>
        </authorList>
    </citation>
    <scope>NUCLEOTIDE SEQUENCE [LARGE SCALE GENOMIC DNA]</scope>
    <source>
        <strain evidence="8 9">JCM 12696</strain>
    </source>
</reference>
<evidence type="ECO:0000256" key="7">
    <source>
        <dbReference type="SAM" id="Phobius"/>
    </source>
</evidence>
<evidence type="ECO:0000256" key="6">
    <source>
        <dbReference type="SAM" id="MobiDB-lite"/>
    </source>
</evidence>
<feature type="transmembrane region" description="Helical" evidence="7">
    <location>
        <begin position="71"/>
        <end position="95"/>
    </location>
</feature>
<dbReference type="PANTHER" id="PTHR23513:SF11">
    <property type="entry name" value="STAPHYLOFERRIN A TRANSPORTER"/>
    <property type="match status" value="1"/>
</dbReference>
<feature type="transmembrane region" description="Helical" evidence="7">
    <location>
        <begin position="230"/>
        <end position="251"/>
    </location>
</feature>
<accession>A0ABN1V2E7</accession>
<keyword evidence="5 7" id="KW-0472">Membrane</keyword>
<name>A0ABN1V2E7_9ACTN</name>
<feature type="transmembrane region" description="Helical" evidence="7">
    <location>
        <begin position="287"/>
        <end position="305"/>
    </location>
</feature>
<feature type="transmembrane region" description="Helical" evidence="7">
    <location>
        <begin position="311"/>
        <end position="331"/>
    </location>
</feature>
<feature type="transmembrane region" description="Helical" evidence="7">
    <location>
        <begin position="374"/>
        <end position="395"/>
    </location>
</feature>
<keyword evidence="2" id="KW-1003">Cell membrane</keyword>
<keyword evidence="3 7" id="KW-0812">Transmembrane</keyword>
<dbReference type="CDD" id="cd06173">
    <property type="entry name" value="MFS_MefA_like"/>
    <property type="match status" value="1"/>
</dbReference>
<dbReference type="Proteomes" id="UP001501371">
    <property type="component" value="Unassembled WGS sequence"/>
</dbReference>
<comment type="subcellular location">
    <subcellularLocation>
        <location evidence="1">Cell membrane</location>
        <topology evidence="1">Multi-pass membrane protein</topology>
    </subcellularLocation>
</comment>
<gene>
    <name evidence="8" type="ORF">GCM10009654_46030</name>
</gene>
<protein>
    <recommendedName>
        <fullName evidence="10">MFS transporter</fullName>
    </recommendedName>
</protein>
<feature type="transmembrane region" description="Helical" evidence="7">
    <location>
        <begin position="343"/>
        <end position="368"/>
    </location>
</feature>
<evidence type="ECO:0000256" key="5">
    <source>
        <dbReference type="ARBA" id="ARBA00023136"/>
    </source>
</evidence>
<evidence type="ECO:0000313" key="8">
    <source>
        <dbReference type="EMBL" id="GAA1183440.1"/>
    </source>
</evidence>
<feature type="transmembrane region" description="Helical" evidence="7">
    <location>
        <begin position="257"/>
        <end position="275"/>
    </location>
</feature>
<feature type="transmembrane region" description="Helical" evidence="7">
    <location>
        <begin position="7"/>
        <end position="32"/>
    </location>
</feature>
<evidence type="ECO:0008006" key="10">
    <source>
        <dbReference type="Google" id="ProtNLM"/>
    </source>
</evidence>
<dbReference type="InterPro" id="IPR036259">
    <property type="entry name" value="MFS_trans_sf"/>
</dbReference>
<dbReference type="Pfam" id="PF07690">
    <property type="entry name" value="MFS_1"/>
    <property type="match status" value="1"/>
</dbReference>
<dbReference type="Gene3D" id="1.20.1250.20">
    <property type="entry name" value="MFS general substrate transporter like domains"/>
    <property type="match status" value="1"/>
</dbReference>
<evidence type="ECO:0000256" key="2">
    <source>
        <dbReference type="ARBA" id="ARBA00022475"/>
    </source>
</evidence>
<feature type="transmembrane region" description="Helical" evidence="7">
    <location>
        <begin position="38"/>
        <end position="59"/>
    </location>
</feature>
<dbReference type="InterPro" id="IPR011701">
    <property type="entry name" value="MFS"/>
</dbReference>
<evidence type="ECO:0000256" key="3">
    <source>
        <dbReference type="ARBA" id="ARBA00022692"/>
    </source>
</evidence>
<feature type="region of interest" description="Disordered" evidence="6">
    <location>
        <begin position="412"/>
        <end position="436"/>
    </location>
</feature>
<comment type="caution">
    <text evidence="8">The sequence shown here is derived from an EMBL/GenBank/DDBJ whole genome shotgun (WGS) entry which is preliminary data.</text>
</comment>
<keyword evidence="9" id="KW-1185">Reference proteome</keyword>
<feature type="compositionally biased region" description="Basic and acidic residues" evidence="6">
    <location>
        <begin position="413"/>
        <end position="436"/>
    </location>
</feature>
<dbReference type="EMBL" id="BAAAKV010000044">
    <property type="protein sequence ID" value="GAA1183440.1"/>
    <property type="molecule type" value="Genomic_DNA"/>
</dbReference>
<keyword evidence="4 7" id="KW-1133">Transmembrane helix</keyword>